<dbReference type="EMBL" id="LT841358">
    <property type="protein sequence ID" value="SMH72659.1"/>
    <property type="molecule type" value="Genomic_DNA"/>
</dbReference>
<keyword evidence="2" id="KW-1185">Reference proteome</keyword>
<accession>A0A2H1FIQ1</accession>
<dbReference type="Proteomes" id="UP000230607">
    <property type="component" value="Chromosome 1"/>
</dbReference>
<name>A0A2H1FIQ1_9ARCH</name>
<evidence type="ECO:0000313" key="1">
    <source>
        <dbReference type="EMBL" id="SMH72659.1"/>
    </source>
</evidence>
<proteinExistence type="predicted"/>
<sequence length="141" mass="16380">MNVLESKGHSSRDMNRYITTKNDTDVQKTMDLLSLLSKLHALKIFTLAKDGIKSHIGTHSEIGLTKKQYYCRLNQLVKAGLLVKYDDMYNHTTLGKIIYHDYLLRLEKDISNSKHMEMVDVLNQSSKFSKDEIKEIFPNMR</sequence>
<organism evidence="1 2">
    <name type="scientific">Candidatus Nitrosotalea okcheonensis</name>
    <dbReference type="NCBI Taxonomy" id="1903276"/>
    <lineage>
        <taxon>Archaea</taxon>
        <taxon>Nitrososphaerota</taxon>
        <taxon>Nitrososphaeria</taxon>
        <taxon>Nitrosotaleales</taxon>
        <taxon>Nitrosotaleaceae</taxon>
        <taxon>Nitrosotalea</taxon>
    </lineage>
</organism>
<evidence type="ECO:0000313" key="2">
    <source>
        <dbReference type="Proteomes" id="UP000230607"/>
    </source>
</evidence>
<gene>
    <name evidence="1" type="ORF">NCS_30499</name>
</gene>
<protein>
    <submittedName>
        <fullName evidence="1">Uncharacterized protein</fullName>
    </submittedName>
</protein>
<dbReference type="AlphaFoldDB" id="A0A2H1FIQ1"/>
<reference evidence="2" key="1">
    <citation type="submission" date="2017-03" db="EMBL/GenBank/DDBJ databases">
        <authorList>
            <person name="Herbold C."/>
        </authorList>
    </citation>
    <scope>NUCLEOTIDE SEQUENCE [LARGE SCALE GENOMIC DNA]</scope>
</reference>